<sequence length="95" mass="10359">MALNSRQLRFIAAYLQGLREGTPCATTAYLSAGYRASRESAHASASRLLASEPVQQLVRPAAQAIEAARLQQVRGLEAMRDQIMEQYGSAPVHTE</sequence>
<dbReference type="AlphaFoldDB" id="A0A6M5YIF5"/>
<keyword evidence="2" id="KW-1185">Reference proteome</keyword>
<evidence type="ECO:0000313" key="1">
    <source>
        <dbReference type="EMBL" id="QJW93100.1"/>
    </source>
</evidence>
<proteinExistence type="predicted"/>
<name>A0A6M5YIF5_9BACT</name>
<dbReference type="InterPro" id="IPR038713">
    <property type="entry name" value="Terminase_Gp1_N_sf"/>
</dbReference>
<evidence type="ECO:0008006" key="3">
    <source>
        <dbReference type="Google" id="ProtNLM"/>
    </source>
</evidence>
<dbReference type="Pfam" id="PF03592">
    <property type="entry name" value="Terminase_2"/>
    <property type="match status" value="1"/>
</dbReference>
<accession>A0A6M5YIF5</accession>
<dbReference type="Proteomes" id="UP000503447">
    <property type="component" value="Chromosome"/>
</dbReference>
<dbReference type="KEGG" id="ftj:FTUN_0603"/>
<organism evidence="1 2">
    <name type="scientific">Frigoriglobus tundricola</name>
    <dbReference type="NCBI Taxonomy" id="2774151"/>
    <lineage>
        <taxon>Bacteria</taxon>
        <taxon>Pseudomonadati</taxon>
        <taxon>Planctomycetota</taxon>
        <taxon>Planctomycetia</taxon>
        <taxon>Gemmatales</taxon>
        <taxon>Gemmataceae</taxon>
        <taxon>Frigoriglobus</taxon>
    </lineage>
</organism>
<dbReference type="InterPro" id="IPR005335">
    <property type="entry name" value="Terminase_ssu"/>
</dbReference>
<evidence type="ECO:0000313" key="2">
    <source>
        <dbReference type="Proteomes" id="UP000503447"/>
    </source>
</evidence>
<reference evidence="2" key="1">
    <citation type="submission" date="2020-05" db="EMBL/GenBank/DDBJ databases">
        <title>Frigoriglobus tundricola gen. nov., sp. nov., a psychrotolerant cellulolytic planctomycete of the family Gemmataceae with two divergent copies of 16S rRNA gene.</title>
        <authorList>
            <person name="Kulichevskaya I.S."/>
            <person name="Ivanova A.A."/>
            <person name="Naumoff D.G."/>
            <person name="Beletsky A.V."/>
            <person name="Rijpstra W.I.C."/>
            <person name="Sinninghe Damste J.S."/>
            <person name="Mardanov A.V."/>
            <person name="Ravin N.V."/>
            <person name="Dedysh S.N."/>
        </authorList>
    </citation>
    <scope>NUCLEOTIDE SEQUENCE [LARGE SCALE GENOMIC DNA]</scope>
    <source>
        <strain evidence="2">PL17</strain>
    </source>
</reference>
<gene>
    <name evidence="1" type="ORF">FTUN_0603</name>
</gene>
<protein>
    <recommendedName>
        <fullName evidence="3">Terminase small subunit</fullName>
    </recommendedName>
</protein>
<dbReference type="EMBL" id="CP053452">
    <property type="protein sequence ID" value="QJW93100.1"/>
    <property type="molecule type" value="Genomic_DNA"/>
</dbReference>
<dbReference type="GO" id="GO:0051276">
    <property type="term" value="P:chromosome organization"/>
    <property type="evidence" value="ECO:0007669"/>
    <property type="project" value="InterPro"/>
</dbReference>
<dbReference type="Gene3D" id="1.10.10.1400">
    <property type="entry name" value="Terminase, small subunit, N-terminal DNA-binding domain, HTH motif"/>
    <property type="match status" value="1"/>
</dbReference>